<evidence type="ECO:0000256" key="1">
    <source>
        <dbReference type="SAM" id="MobiDB-lite"/>
    </source>
</evidence>
<dbReference type="EMBL" id="CP036276">
    <property type="protein sequence ID" value="QDU42864.1"/>
    <property type="molecule type" value="Genomic_DNA"/>
</dbReference>
<feature type="region of interest" description="Disordered" evidence="1">
    <location>
        <begin position="221"/>
        <end position="245"/>
    </location>
</feature>
<protein>
    <submittedName>
        <fullName evidence="2">Uncharacterized protein</fullName>
    </submittedName>
</protein>
<dbReference type="Proteomes" id="UP000319383">
    <property type="component" value="Chromosome"/>
</dbReference>
<proteinExistence type="predicted"/>
<feature type="compositionally biased region" description="Basic and acidic residues" evidence="1">
    <location>
        <begin position="221"/>
        <end position="232"/>
    </location>
</feature>
<sequence>MYIQYLIPKHHDILVRPLLTVPDAPDGEYQFAGVPDGIGAFALPGTDNGFEIVLTHELRFNAGRRRAHASSGAFVSRWQIDTTHWNDERGKGRIGVVSGRDQIQAVHHWQHAGGGYRTSRSVPIERLCSADLPVTSALYFKDEKGTEYGTTERIFLGAEETHTRFKSDHGRAFAHVLTGPREGHTYELPHLGRGSYENALACPKAGRKTIVILPDDAESHRVYDTEKSDDPPRSTPDPCAAGYDHYRPPSEMYVYVGEKMTHEDAKNSSMPLELAQAGLVGGKLYGIQVVREGEPINWEHREFGFGQTTYEGEAEFRLIDLGDRSKAVALPPETKDGDCEPLAQDNPGIALQRDSIRLGVTQFLRPEDGAWDPRPKPHHEHDQVFYFGTTDQFDGNSRLFRLTFYDCDSLGEDDLPCGTIEIVLNARVNPEDKSSDAEYLFHSLDSMGIDPWGRVLLQEDPGDEAYRTRTLVYTPDRHKLYAVAEGNFDLFDRRGSHFLTTNEEAAGILPVFDLLGEGWYLTAVQANVETDWASKVVPGLLTYNEQLQMETDLVTPGQLCAIFIPEVLSDELEVKPAQVTVDHMCEIYEVDYAGRKLYHQHGD</sequence>
<organism evidence="2 3">
    <name type="scientific">Symmachiella dynata</name>
    <dbReference type="NCBI Taxonomy" id="2527995"/>
    <lineage>
        <taxon>Bacteria</taxon>
        <taxon>Pseudomonadati</taxon>
        <taxon>Planctomycetota</taxon>
        <taxon>Planctomycetia</taxon>
        <taxon>Planctomycetales</taxon>
        <taxon>Planctomycetaceae</taxon>
        <taxon>Symmachiella</taxon>
    </lineage>
</organism>
<name>A0A517ZK38_9PLAN</name>
<evidence type="ECO:0000313" key="3">
    <source>
        <dbReference type="Proteomes" id="UP000319383"/>
    </source>
</evidence>
<dbReference type="RefSeq" id="WP_145374867.1">
    <property type="nucleotide sequence ID" value="NZ_CP036276.1"/>
</dbReference>
<gene>
    <name evidence="2" type="ORF">Mal52_13330</name>
</gene>
<keyword evidence="3" id="KW-1185">Reference proteome</keyword>
<dbReference type="KEGG" id="sdyn:Mal52_13330"/>
<dbReference type="AlphaFoldDB" id="A0A517ZK38"/>
<accession>A0A517ZK38</accession>
<reference evidence="2 3" key="1">
    <citation type="submission" date="2019-02" db="EMBL/GenBank/DDBJ databases">
        <title>Deep-cultivation of Planctomycetes and their phenomic and genomic characterization uncovers novel biology.</title>
        <authorList>
            <person name="Wiegand S."/>
            <person name="Jogler M."/>
            <person name="Boedeker C."/>
            <person name="Pinto D."/>
            <person name="Vollmers J."/>
            <person name="Rivas-Marin E."/>
            <person name="Kohn T."/>
            <person name="Peeters S.H."/>
            <person name="Heuer A."/>
            <person name="Rast P."/>
            <person name="Oberbeckmann S."/>
            <person name="Bunk B."/>
            <person name="Jeske O."/>
            <person name="Meyerdierks A."/>
            <person name="Storesund J.E."/>
            <person name="Kallscheuer N."/>
            <person name="Luecker S."/>
            <person name="Lage O.M."/>
            <person name="Pohl T."/>
            <person name="Merkel B.J."/>
            <person name="Hornburger P."/>
            <person name="Mueller R.-W."/>
            <person name="Bruemmer F."/>
            <person name="Labrenz M."/>
            <person name="Spormann A.M."/>
            <person name="Op den Camp H."/>
            <person name="Overmann J."/>
            <person name="Amann R."/>
            <person name="Jetten M.S.M."/>
            <person name="Mascher T."/>
            <person name="Medema M.H."/>
            <person name="Devos D.P."/>
            <person name="Kaster A.-K."/>
            <person name="Ovreas L."/>
            <person name="Rohde M."/>
            <person name="Galperin M.Y."/>
            <person name="Jogler C."/>
        </authorList>
    </citation>
    <scope>NUCLEOTIDE SEQUENCE [LARGE SCALE GENOMIC DNA]</scope>
    <source>
        <strain evidence="2 3">Mal52</strain>
    </source>
</reference>
<evidence type="ECO:0000313" key="2">
    <source>
        <dbReference type="EMBL" id="QDU42864.1"/>
    </source>
</evidence>